<dbReference type="Pfam" id="PF04101">
    <property type="entry name" value="Glyco_tran_28_C"/>
    <property type="match status" value="1"/>
</dbReference>
<evidence type="ECO:0000256" key="5">
    <source>
        <dbReference type="ARBA" id="ARBA00022824"/>
    </source>
</evidence>
<dbReference type="GO" id="GO:0016758">
    <property type="term" value="F:hexosyltransferase activity"/>
    <property type="evidence" value="ECO:0007669"/>
    <property type="project" value="InterPro"/>
</dbReference>
<dbReference type="PANTHER" id="PTHR12867:SF6">
    <property type="entry name" value="N-ACETYLGLUCOSAMINYLDIPHOSPHODOLICHOL N-ACETYLGLUCOSAMINYLTRANSFERASE"/>
    <property type="match status" value="1"/>
</dbReference>
<gene>
    <name evidence="6" type="ORF">CJ263_08070</name>
</gene>
<dbReference type="InterPro" id="IPR007235">
    <property type="entry name" value="Glyco_trans_28_C"/>
</dbReference>
<dbReference type="GO" id="GO:0006488">
    <property type="term" value="P:dolichol-linked oligosaccharide biosynthetic process"/>
    <property type="evidence" value="ECO:0007669"/>
    <property type="project" value="InterPro"/>
</dbReference>
<keyword evidence="7" id="KW-1185">Reference proteome</keyword>
<comment type="subcellular location">
    <subcellularLocation>
        <location evidence="1">Endoplasmic reticulum</location>
    </subcellularLocation>
</comment>
<comment type="similarity">
    <text evidence="2">Belongs to the glycosyltransferase 28 family.</text>
</comment>
<evidence type="ECO:0000256" key="1">
    <source>
        <dbReference type="ARBA" id="ARBA00004240"/>
    </source>
</evidence>
<evidence type="ECO:0000256" key="4">
    <source>
        <dbReference type="ARBA" id="ARBA00022679"/>
    </source>
</evidence>
<sequence>MIFVTLGNQNFQFKRLLISIEGLINDGIISEPVVVQSGYTVYKSDLFISKKFLGKDEFNDYVKKAEYIISHAGTGSIISCLKQNKKVVVAARLQKYGEHIDNHQVEILQSFSDKNFIVGLNPELSDIENKIKSIDKINLNFFISNNDYFNRKLIEIIEGL</sequence>
<protein>
    <submittedName>
        <fullName evidence="6">Uncharacterized protein</fullName>
    </submittedName>
</protein>
<dbReference type="KEGG" id="marb:CJ263_08070"/>
<keyword evidence="3" id="KW-0328">Glycosyltransferase</keyword>
<dbReference type="RefSeq" id="WP_094996799.1">
    <property type="nucleotide sequence ID" value="NZ_BMJL01000002.1"/>
</dbReference>
<evidence type="ECO:0000256" key="3">
    <source>
        <dbReference type="ARBA" id="ARBA00022676"/>
    </source>
</evidence>
<dbReference type="PANTHER" id="PTHR12867">
    <property type="entry name" value="GLYCOSYL TRANSFERASE-RELATED"/>
    <property type="match status" value="1"/>
</dbReference>
<keyword evidence="5" id="KW-0256">Endoplasmic reticulum</keyword>
<dbReference type="AlphaFoldDB" id="A0A223V5Q7"/>
<reference evidence="6 7" key="1">
    <citation type="submission" date="2017-08" db="EMBL/GenBank/DDBJ databases">
        <title>The complete genome sequence of Maribacter sp. B1, isolated from deep-sea sediment.</title>
        <authorList>
            <person name="Wu Y.-H."/>
            <person name="Cheng H."/>
            <person name="Xu X.-W."/>
        </authorList>
    </citation>
    <scope>NUCLEOTIDE SEQUENCE [LARGE SCALE GENOMIC DNA]</scope>
    <source>
        <strain evidence="6 7">B1</strain>
    </source>
</reference>
<dbReference type="InterPro" id="IPR039042">
    <property type="entry name" value="Alg13-like"/>
</dbReference>
<accession>A0A223V5Q7</accession>
<keyword evidence="4" id="KW-0808">Transferase</keyword>
<name>A0A223V5Q7_9FLAO</name>
<dbReference type="EMBL" id="CP022957">
    <property type="protein sequence ID" value="ASV30179.1"/>
    <property type="molecule type" value="Genomic_DNA"/>
</dbReference>
<organism evidence="6 7">
    <name type="scientific">Maribacter cobaltidurans</name>
    <dbReference type="NCBI Taxonomy" id="1178778"/>
    <lineage>
        <taxon>Bacteria</taxon>
        <taxon>Pseudomonadati</taxon>
        <taxon>Bacteroidota</taxon>
        <taxon>Flavobacteriia</taxon>
        <taxon>Flavobacteriales</taxon>
        <taxon>Flavobacteriaceae</taxon>
        <taxon>Maribacter</taxon>
    </lineage>
</organism>
<proteinExistence type="inferred from homology"/>
<evidence type="ECO:0000313" key="7">
    <source>
        <dbReference type="Proteomes" id="UP000215244"/>
    </source>
</evidence>
<evidence type="ECO:0000256" key="2">
    <source>
        <dbReference type="ARBA" id="ARBA00006962"/>
    </source>
</evidence>
<dbReference type="Gene3D" id="3.40.50.2000">
    <property type="entry name" value="Glycogen Phosphorylase B"/>
    <property type="match status" value="1"/>
</dbReference>
<dbReference type="Proteomes" id="UP000215244">
    <property type="component" value="Chromosome"/>
</dbReference>
<dbReference type="OrthoDB" id="9814973at2"/>
<evidence type="ECO:0000313" key="6">
    <source>
        <dbReference type="EMBL" id="ASV30179.1"/>
    </source>
</evidence>